<evidence type="ECO:0000313" key="1">
    <source>
        <dbReference type="EMBL" id="KAH9631169.1"/>
    </source>
</evidence>
<name>A0A922M6D9_SPOEX</name>
<sequence length="240" mass="27555">MQLNHCHSKVTMGDSQETLALPFTILKLKYLGTLHYTKVSIMTRLTLEGDTLGKKRQLFNNLVADAVTSKHYGLTPINYTDSDLDNLLKIEIACKNKNVDYVIEVMKSKDMLYASTAIKKSTWLITDPQYANIINPEYLHTQLKPYMTTKAFNKLMLHIRLNLKDESRVETFMNTLKKQTTRVNGSNTAPYLLLKMSSKTNVLYQCRYSNVCARDLLTFFHTNHALNLGLGVYKNTYYSC</sequence>
<proteinExistence type="predicted"/>
<gene>
    <name evidence="1" type="ORF">HF086_006747</name>
</gene>
<organism evidence="1 2">
    <name type="scientific">Spodoptera exigua</name>
    <name type="common">Beet armyworm</name>
    <name type="synonym">Noctua fulgens</name>
    <dbReference type="NCBI Taxonomy" id="7107"/>
    <lineage>
        <taxon>Eukaryota</taxon>
        <taxon>Metazoa</taxon>
        <taxon>Ecdysozoa</taxon>
        <taxon>Arthropoda</taxon>
        <taxon>Hexapoda</taxon>
        <taxon>Insecta</taxon>
        <taxon>Pterygota</taxon>
        <taxon>Neoptera</taxon>
        <taxon>Endopterygota</taxon>
        <taxon>Lepidoptera</taxon>
        <taxon>Glossata</taxon>
        <taxon>Ditrysia</taxon>
        <taxon>Noctuoidea</taxon>
        <taxon>Noctuidae</taxon>
        <taxon>Amphipyrinae</taxon>
        <taxon>Spodoptera</taxon>
    </lineage>
</organism>
<protein>
    <submittedName>
        <fullName evidence="1">Uncharacterized protein</fullName>
    </submittedName>
</protein>
<accession>A0A922M6D9</accession>
<evidence type="ECO:0000313" key="2">
    <source>
        <dbReference type="Proteomes" id="UP000814243"/>
    </source>
</evidence>
<dbReference type="AlphaFoldDB" id="A0A922M6D9"/>
<dbReference type="Proteomes" id="UP000814243">
    <property type="component" value="Unassembled WGS sequence"/>
</dbReference>
<reference evidence="1" key="1">
    <citation type="journal article" date="2021" name="G3 (Bethesda)">
        <title>Genome and transcriptome analysis of the beet armyworm Spodoptera exigua reveals targets for pest control. .</title>
        <authorList>
            <person name="Simon S."/>
            <person name="Breeschoten T."/>
            <person name="Jansen H.J."/>
            <person name="Dirks R.P."/>
            <person name="Schranz M.E."/>
            <person name="Ros V.I.D."/>
        </authorList>
    </citation>
    <scope>NUCLEOTIDE SEQUENCE</scope>
    <source>
        <strain evidence="1">TB_SE_WUR_2020</strain>
    </source>
</reference>
<dbReference type="EMBL" id="JACEFF010000774">
    <property type="protein sequence ID" value="KAH9631169.1"/>
    <property type="molecule type" value="Genomic_DNA"/>
</dbReference>
<comment type="caution">
    <text evidence="1">The sequence shown here is derived from an EMBL/GenBank/DDBJ whole genome shotgun (WGS) entry which is preliminary data.</text>
</comment>